<gene>
    <name evidence="13 15" type="primary">ruvC</name>
    <name evidence="15" type="ORF">H9701_09045</name>
</gene>
<dbReference type="GO" id="GO:0048476">
    <property type="term" value="C:Holliday junction resolvase complex"/>
    <property type="evidence" value="ECO:0007669"/>
    <property type="project" value="UniProtKB-UniRule"/>
</dbReference>
<dbReference type="GO" id="GO:0003677">
    <property type="term" value="F:DNA binding"/>
    <property type="evidence" value="ECO:0007669"/>
    <property type="project" value="UniProtKB-KW"/>
</dbReference>
<feature type="binding site" evidence="13">
    <location>
        <position position="7"/>
    </location>
    <ligand>
        <name>Mg(2+)</name>
        <dbReference type="ChEBI" id="CHEBI:18420"/>
        <label>1</label>
    </ligand>
</feature>
<accession>A0A9D2P085</accession>
<keyword evidence="8 13" id="KW-0460">Magnesium</keyword>
<evidence type="ECO:0000256" key="12">
    <source>
        <dbReference type="ARBA" id="ARBA00029354"/>
    </source>
</evidence>
<sequence>MVILGIDPGFAIVGFGVLEADRGRQRLLRCGTITTPAGRPLPARLVQIEDDMSQLLETFRPGAMAVEELFFNNNVTTGIGVAQARGVILAAAERAGVPIFEYSPSQVKQAVAGYGKAEKRQVMEMTRRLLGLSAVPRPDDAADAVAIALCHARSSTSRLALLDPATPGSGRYAVRDRGGDFSR</sequence>
<evidence type="ECO:0000313" key="15">
    <source>
        <dbReference type="EMBL" id="HJC41680.1"/>
    </source>
</evidence>
<dbReference type="GO" id="GO:0008821">
    <property type="term" value="F:crossover junction DNA endonuclease activity"/>
    <property type="evidence" value="ECO:0007669"/>
    <property type="project" value="UniProtKB-UniRule"/>
</dbReference>
<dbReference type="HAMAP" id="MF_00034">
    <property type="entry name" value="RuvC"/>
    <property type="match status" value="1"/>
</dbReference>
<evidence type="ECO:0000256" key="6">
    <source>
        <dbReference type="ARBA" id="ARBA00022763"/>
    </source>
</evidence>
<protein>
    <recommendedName>
        <fullName evidence="13 14">Crossover junction endodeoxyribonuclease RuvC</fullName>
        <ecNumber evidence="13 14">3.1.21.10</ecNumber>
    </recommendedName>
    <alternativeName>
        <fullName evidence="13">Holliday junction nuclease RuvC</fullName>
    </alternativeName>
    <alternativeName>
        <fullName evidence="13">Holliday junction resolvase RuvC</fullName>
    </alternativeName>
</protein>
<feature type="binding site" evidence="13">
    <location>
        <position position="140"/>
    </location>
    <ligand>
        <name>Mg(2+)</name>
        <dbReference type="ChEBI" id="CHEBI:18420"/>
        <label>1</label>
    </ligand>
</feature>
<evidence type="ECO:0000313" key="16">
    <source>
        <dbReference type="Proteomes" id="UP000823882"/>
    </source>
</evidence>
<dbReference type="PANTHER" id="PTHR30194:SF3">
    <property type="entry name" value="CROSSOVER JUNCTION ENDODEOXYRIBONUCLEASE RUVC"/>
    <property type="match status" value="1"/>
</dbReference>
<comment type="similarity">
    <text evidence="1 13">Belongs to the RuvC family.</text>
</comment>
<evidence type="ECO:0000256" key="1">
    <source>
        <dbReference type="ARBA" id="ARBA00009518"/>
    </source>
</evidence>
<reference evidence="15" key="1">
    <citation type="journal article" date="2021" name="PeerJ">
        <title>Extensive microbial diversity within the chicken gut microbiome revealed by metagenomics and culture.</title>
        <authorList>
            <person name="Gilroy R."/>
            <person name="Ravi A."/>
            <person name="Getino M."/>
            <person name="Pursley I."/>
            <person name="Horton D.L."/>
            <person name="Alikhan N.F."/>
            <person name="Baker D."/>
            <person name="Gharbi K."/>
            <person name="Hall N."/>
            <person name="Watson M."/>
            <person name="Adriaenssens E.M."/>
            <person name="Foster-Nyarko E."/>
            <person name="Jarju S."/>
            <person name="Secka A."/>
            <person name="Antonio M."/>
            <person name="Oren A."/>
            <person name="Chaudhuri R.R."/>
            <person name="La Ragione R."/>
            <person name="Hildebrand F."/>
            <person name="Pallen M.J."/>
        </authorList>
    </citation>
    <scope>NUCLEOTIDE SEQUENCE</scope>
    <source>
        <strain evidence="15">CHK186-1790</strain>
    </source>
</reference>
<keyword evidence="10 13" id="KW-0233">DNA recombination</keyword>
<evidence type="ECO:0000256" key="11">
    <source>
        <dbReference type="ARBA" id="ARBA00023204"/>
    </source>
</evidence>
<dbReference type="SUPFAM" id="SSF53098">
    <property type="entry name" value="Ribonuclease H-like"/>
    <property type="match status" value="1"/>
</dbReference>
<comment type="caution">
    <text evidence="15">The sequence shown here is derived from an EMBL/GenBank/DDBJ whole genome shotgun (WGS) entry which is preliminary data.</text>
</comment>
<evidence type="ECO:0000256" key="2">
    <source>
        <dbReference type="ARBA" id="ARBA00022490"/>
    </source>
</evidence>
<comment type="subunit">
    <text evidence="13">Homodimer which binds Holliday junction (HJ) DNA. The HJ becomes 2-fold symmetrical on binding to RuvC with unstacked arms; it has a different conformation from HJ DNA in complex with RuvA. In the full resolvosome a probable DNA-RuvA(4)-RuvB(12)-RuvC(2) complex forms which resolves the HJ.</text>
</comment>
<dbReference type="Gene3D" id="3.30.420.10">
    <property type="entry name" value="Ribonuclease H-like superfamily/Ribonuclease H"/>
    <property type="match status" value="1"/>
</dbReference>
<evidence type="ECO:0000256" key="9">
    <source>
        <dbReference type="ARBA" id="ARBA00023125"/>
    </source>
</evidence>
<comment type="function">
    <text evidence="13">The RuvA-RuvB-RuvC complex processes Holliday junction (HJ) DNA during genetic recombination and DNA repair. Endonuclease that resolves HJ intermediates. Cleaves cruciform DNA by making single-stranded nicks across the HJ at symmetrical positions within the homologous arms, yielding a 5'-phosphate and a 3'-hydroxyl group; requires a central core of homology in the junction. The consensus cleavage sequence is 5'-(A/T)TT(C/G)-3'. Cleavage occurs on the 3'-side of the TT dinucleotide at the point of strand exchange. HJ branch migration catalyzed by RuvA-RuvB allows RuvC to scan DNA until it finds its consensus sequence, where it cleaves and resolves the cruciform DNA.</text>
</comment>
<keyword evidence="5 13" id="KW-0255">Endonuclease</keyword>
<dbReference type="PROSITE" id="PS01321">
    <property type="entry name" value="RUVC"/>
    <property type="match status" value="1"/>
</dbReference>
<dbReference type="InterPro" id="IPR002176">
    <property type="entry name" value="X-over_junc_endoDNase_RuvC"/>
</dbReference>
<evidence type="ECO:0000256" key="4">
    <source>
        <dbReference type="ARBA" id="ARBA00022723"/>
    </source>
</evidence>
<feature type="active site" evidence="13">
    <location>
        <position position="7"/>
    </location>
</feature>
<dbReference type="PANTHER" id="PTHR30194">
    <property type="entry name" value="CROSSOVER JUNCTION ENDODEOXYRIBONUCLEASE RUVC"/>
    <property type="match status" value="1"/>
</dbReference>
<evidence type="ECO:0000256" key="14">
    <source>
        <dbReference type="NCBIfam" id="TIGR00228"/>
    </source>
</evidence>
<dbReference type="Proteomes" id="UP000823882">
    <property type="component" value="Unassembled WGS sequence"/>
</dbReference>
<dbReference type="GO" id="GO:0006281">
    <property type="term" value="P:DNA repair"/>
    <property type="evidence" value="ECO:0007669"/>
    <property type="project" value="UniProtKB-UniRule"/>
</dbReference>
<comment type="catalytic activity">
    <reaction evidence="12 13">
        <text>Endonucleolytic cleavage at a junction such as a reciprocal single-stranded crossover between two homologous DNA duplexes (Holliday junction).</text>
        <dbReference type="EC" id="3.1.21.10"/>
    </reaction>
</comment>
<comment type="subcellular location">
    <subcellularLocation>
        <location evidence="13">Cytoplasm</location>
    </subcellularLocation>
</comment>
<feature type="active site" evidence="13">
    <location>
        <position position="67"/>
    </location>
</feature>
<feature type="active site" evidence="13">
    <location>
        <position position="140"/>
    </location>
</feature>
<evidence type="ECO:0000256" key="13">
    <source>
        <dbReference type="HAMAP-Rule" id="MF_00034"/>
    </source>
</evidence>
<dbReference type="FunFam" id="3.30.420.10:FF:000002">
    <property type="entry name" value="Crossover junction endodeoxyribonuclease RuvC"/>
    <property type="match status" value="1"/>
</dbReference>
<dbReference type="CDD" id="cd16962">
    <property type="entry name" value="RuvC"/>
    <property type="match status" value="1"/>
</dbReference>
<keyword evidence="4 13" id="KW-0479">Metal-binding</keyword>
<dbReference type="Pfam" id="PF02075">
    <property type="entry name" value="RuvC"/>
    <property type="match status" value="1"/>
</dbReference>
<dbReference type="EC" id="3.1.21.10" evidence="13 14"/>
<proteinExistence type="inferred from homology"/>
<keyword evidence="7 13" id="KW-0378">Hydrolase</keyword>
<dbReference type="PRINTS" id="PR00696">
    <property type="entry name" value="RSOLVASERUVC"/>
</dbReference>
<name>A0A9D2P085_9FIRM</name>
<keyword evidence="6 13" id="KW-0227">DNA damage</keyword>
<organism evidence="15 16">
    <name type="scientific">Candidatus Intestinimonas pullistercoris</name>
    <dbReference type="NCBI Taxonomy" id="2838623"/>
    <lineage>
        <taxon>Bacteria</taxon>
        <taxon>Bacillati</taxon>
        <taxon>Bacillota</taxon>
        <taxon>Clostridia</taxon>
        <taxon>Eubacteriales</taxon>
        <taxon>Intestinimonas</taxon>
    </lineage>
</organism>
<comment type="cofactor">
    <cofactor evidence="13">
        <name>Mg(2+)</name>
        <dbReference type="ChEBI" id="CHEBI:18420"/>
    </cofactor>
    <text evidence="13">Binds 2 Mg(2+) ion per subunit.</text>
</comment>
<dbReference type="NCBIfam" id="NF000711">
    <property type="entry name" value="PRK00039.2-1"/>
    <property type="match status" value="1"/>
</dbReference>
<evidence type="ECO:0000256" key="8">
    <source>
        <dbReference type="ARBA" id="ARBA00022842"/>
    </source>
</evidence>
<dbReference type="GO" id="GO:0005737">
    <property type="term" value="C:cytoplasm"/>
    <property type="evidence" value="ECO:0007669"/>
    <property type="project" value="UniProtKB-SubCell"/>
</dbReference>
<reference evidence="15" key="2">
    <citation type="submission" date="2021-04" db="EMBL/GenBank/DDBJ databases">
        <authorList>
            <person name="Gilroy R."/>
        </authorList>
    </citation>
    <scope>NUCLEOTIDE SEQUENCE</scope>
    <source>
        <strain evidence="15">CHK186-1790</strain>
    </source>
</reference>
<dbReference type="AlphaFoldDB" id="A0A9D2P085"/>
<evidence type="ECO:0000256" key="5">
    <source>
        <dbReference type="ARBA" id="ARBA00022759"/>
    </source>
</evidence>
<dbReference type="EMBL" id="DWWJ01000163">
    <property type="protein sequence ID" value="HJC41680.1"/>
    <property type="molecule type" value="Genomic_DNA"/>
</dbReference>
<feature type="binding site" evidence="13">
    <location>
        <position position="67"/>
    </location>
    <ligand>
        <name>Mg(2+)</name>
        <dbReference type="ChEBI" id="CHEBI:18420"/>
        <label>2</label>
    </ligand>
</feature>
<keyword evidence="9 13" id="KW-0238">DNA-binding</keyword>
<dbReference type="InterPro" id="IPR036397">
    <property type="entry name" value="RNaseH_sf"/>
</dbReference>
<dbReference type="InterPro" id="IPR020563">
    <property type="entry name" value="X-over_junc_endoDNase_Mg_BS"/>
</dbReference>
<dbReference type="GO" id="GO:0000287">
    <property type="term" value="F:magnesium ion binding"/>
    <property type="evidence" value="ECO:0007669"/>
    <property type="project" value="UniProtKB-UniRule"/>
</dbReference>
<evidence type="ECO:0000256" key="10">
    <source>
        <dbReference type="ARBA" id="ARBA00023172"/>
    </source>
</evidence>
<keyword evidence="2 13" id="KW-0963">Cytoplasm</keyword>
<evidence type="ECO:0000256" key="7">
    <source>
        <dbReference type="ARBA" id="ARBA00022801"/>
    </source>
</evidence>
<keyword evidence="11 13" id="KW-0234">DNA repair</keyword>
<dbReference type="NCBIfam" id="TIGR00228">
    <property type="entry name" value="ruvC"/>
    <property type="match status" value="1"/>
</dbReference>
<dbReference type="InterPro" id="IPR012337">
    <property type="entry name" value="RNaseH-like_sf"/>
</dbReference>
<keyword evidence="3 13" id="KW-0540">Nuclease</keyword>
<dbReference type="GO" id="GO:0006310">
    <property type="term" value="P:DNA recombination"/>
    <property type="evidence" value="ECO:0007669"/>
    <property type="project" value="UniProtKB-UniRule"/>
</dbReference>
<evidence type="ECO:0000256" key="3">
    <source>
        <dbReference type="ARBA" id="ARBA00022722"/>
    </source>
</evidence>